<keyword evidence="2" id="KW-1185">Reference proteome</keyword>
<dbReference type="Proteomes" id="UP000326837">
    <property type="component" value="Chromosome"/>
</dbReference>
<proteinExistence type="predicted"/>
<gene>
    <name evidence="1" type="ORF">PLANPX_2791</name>
</gene>
<organism evidence="1 2">
    <name type="scientific">Lacipirellula parvula</name>
    <dbReference type="NCBI Taxonomy" id="2650471"/>
    <lineage>
        <taxon>Bacteria</taxon>
        <taxon>Pseudomonadati</taxon>
        <taxon>Planctomycetota</taxon>
        <taxon>Planctomycetia</taxon>
        <taxon>Pirellulales</taxon>
        <taxon>Lacipirellulaceae</taxon>
        <taxon>Lacipirellula</taxon>
    </lineage>
</organism>
<name>A0A5K7XJW2_9BACT</name>
<sequence length="455" mass="50729">MEDVASQLEAYVGRIAAMVAKIGPKDWKYGDATFTDPTHVICQALPLTDLNTEPRKVLGEKNVDEFYGKESPAGPPAELRTIMVLVNTIPCACTQAGQSFTLDVKTCLEYLKAFADCVASKTVNMEIILRLSGIDIDNDYELADGVKLRRITEREAHLRYSGGPGYVLPQFPVPPTPQTASLHRVEVVIQKVGSYSATGKLKGVDETEALINKIKHAFMLSGVVKNAPLVTHVRWNSELDRSSYWQGMGLTAQQPEHITPESLALVVRAYEFLGDAESDTILQAAVDRYFIGRKTWEHHPNRMNSPHWDKVVDYVIAMESLFLTANESSVMQESTYRFRVNGASLLHAATEIDRLTVFHALNHLYSLRSKVVHGNSGAVLKVAREFIKSLGGAIDDPSNGLVLLNTACKIIEEWLAKIFYHLAAMDEKQRPYRLKDGWELMLWPKSQLQSTEAAK</sequence>
<reference evidence="2" key="1">
    <citation type="submission" date="2019-10" db="EMBL/GenBank/DDBJ databases">
        <title>Lacipirellula parvula gen. nov., sp. nov., representing a lineage of planctomycetes widespread in freshwater anoxic habitats, and description of the family Lacipirellulaceae.</title>
        <authorList>
            <person name="Dedysh S.N."/>
            <person name="Kulichevskaya I.S."/>
            <person name="Beletsky A.V."/>
            <person name="Rakitin A.L."/>
            <person name="Mardanov A.V."/>
            <person name="Ivanova A.A."/>
            <person name="Saltykova V.X."/>
            <person name="Rijpstra W.I.C."/>
            <person name="Sinninghe Damste J.S."/>
            <person name="Ravin N.V."/>
        </authorList>
    </citation>
    <scope>NUCLEOTIDE SEQUENCE [LARGE SCALE GENOMIC DNA]</scope>
    <source>
        <strain evidence="2">PX69</strain>
    </source>
</reference>
<dbReference type="AlphaFoldDB" id="A0A5K7XJW2"/>
<dbReference type="EMBL" id="AP021861">
    <property type="protein sequence ID" value="BBO33179.1"/>
    <property type="molecule type" value="Genomic_DNA"/>
</dbReference>
<dbReference type="KEGG" id="lpav:PLANPX_2791"/>
<dbReference type="RefSeq" id="WP_152099014.1">
    <property type="nucleotide sequence ID" value="NZ_AP021861.1"/>
</dbReference>
<evidence type="ECO:0000313" key="2">
    <source>
        <dbReference type="Proteomes" id="UP000326837"/>
    </source>
</evidence>
<accession>A0A5K7XJW2</accession>
<protein>
    <submittedName>
        <fullName evidence="1">Uncharacterized protein</fullName>
    </submittedName>
</protein>
<evidence type="ECO:0000313" key="1">
    <source>
        <dbReference type="EMBL" id="BBO33179.1"/>
    </source>
</evidence>